<accession>A0BYM1</accession>
<evidence type="ECO:0000313" key="2">
    <source>
        <dbReference type="EMBL" id="CAK63638.1"/>
    </source>
</evidence>
<dbReference type="RefSeq" id="XP_001431036.1">
    <property type="nucleotide sequence ID" value="XM_001430999.1"/>
</dbReference>
<dbReference type="Proteomes" id="UP000000600">
    <property type="component" value="Unassembled WGS sequence"/>
</dbReference>
<keyword evidence="1" id="KW-0472">Membrane</keyword>
<gene>
    <name evidence="2" type="ORF">GSPATT00033491001</name>
</gene>
<feature type="transmembrane region" description="Helical" evidence="1">
    <location>
        <begin position="20"/>
        <end position="39"/>
    </location>
</feature>
<dbReference type="AlphaFoldDB" id="A0BYM1"/>
<dbReference type="EMBL" id="CT868027">
    <property type="protein sequence ID" value="CAK63638.1"/>
    <property type="molecule type" value="Genomic_DNA"/>
</dbReference>
<keyword evidence="1" id="KW-1133">Transmembrane helix</keyword>
<proteinExistence type="predicted"/>
<evidence type="ECO:0000313" key="3">
    <source>
        <dbReference type="Proteomes" id="UP000000600"/>
    </source>
</evidence>
<evidence type="ECO:0008006" key="4">
    <source>
        <dbReference type="Google" id="ProtNLM"/>
    </source>
</evidence>
<organism evidence="2 3">
    <name type="scientific">Paramecium tetraurelia</name>
    <dbReference type="NCBI Taxonomy" id="5888"/>
    <lineage>
        <taxon>Eukaryota</taxon>
        <taxon>Sar</taxon>
        <taxon>Alveolata</taxon>
        <taxon>Ciliophora</taxon>
        <taxon>Intramacronucleata</taxon>
        <taxon>Oligohymenophorea</taxon>
        <taxon>Peniculida</taxon>
        <taxon>Parameciidae</taxon>
        <taxon>Paramecium</taxon>
    </lineage>
</organism>
<protein>
    <recommendedName>
        <fullName evidence="4">Transmembrane protein</fullName>
    </recommendedName>
</protein>
<keyword evidence="3" id="KW-1185">Reference proteome</keyword>
<evidence type="ECO:0000256" key="1">
    <source>
        <dbReference type="SAM" id="Phobius"/>
    </source>
</evidence>
<keyword evidence="1" id="KW-0812">Transmembrane</keyword>
<dbReference type="KEGG" id="ptm:GSPATT00033491001"/>
<dbReference type="HOGENOM" id="CLU_1231909_0_0_1"/>
<name>A0BYM1_PARTE</name>
<sequence length="225" mass="27734">MYYIILSKSPFLYFLRKMMSYYWYPSTLQKLIIYANLVFRRILFRQFRKLYTKLYFKENQLKPSLVRLLIIKLKNIVVATFDLKSTSPKLLSELLKTKQVQQFRRILNEEYKSNIFINLLFIKIHFLKISRQNQSFKNLRVLSISRRFIMQLYSLQFSYKQIIYISKIELIMVIDQLFYRFKMLRVKLQYLNEINQYYNPLNSLKKLKLFLAQLYKKQENKDENL</sequence>
<dbReference type="InParanoid" id="A0BYM1"/>
<reference evidence="2 3" key="1">
    <citation type="journal article" date="2006" name="Nature">
        <title>Global trends of whole-genome duplications revealed by the ciliate Paramecium tetraurelia.</title>
        <authorList>
            <consortium name="Genoscope"/>
            <person name="Aury J.-M."/>
            <person name="Jaillon O."/>
            <person name="Duret L."/>
            <person name="Noel B."/>
            <person name="Jubin C."/>
            <person name="Porcel B.M."/>
            <person name="Segurens B."/>
            <person name="Daubin V."/>
            <person name="Anthouard V."/>
            <person name="Aiach N."/>
            <person name="Arnaiz O."/>
            <person name="Billaut A."/>
            <person name="Beisson J."/>
            <person name="Blanc I."/>
            <person name="Bouhouche K."/>
            <person name="Camara F."/>
            <person name="Duharcourt S."/>
            <person name="Guigo R."/>
            <person name="Gogendeau D."/>
            <person name="Katinka M."/>
            <person name="Keller A.-M."/>
            <person name="Kissmehl R."/>
            <person name="Klotz C."/>
            <person name="Koll F."/>
            <person name="Le Moue A."/>
            <person name="Lepere C."/>
            <person name="Malinsky S."/>
            <person name="Nowacki M."/>
            <person name="Nowak J.K."/>
            <person name="Plattner H."/>
            <person name="Poulain J."/>
            <person name="Ruiz F."/>
            <person name="Serrano V."/>
            <person name="Zagulski M."/>
            <person name="Dessen P."/>
            <person name="Betermier M."/>
            <person name="Weissenbach J."/>
            <person name="Scarpelli C."/>
            <person name="Schachter V."/>
            <person name="Sperling L."/>
            <person name="Meyer E."/>
            <person name="Cohen J."/>
            <person name="Wincker P."/>
        </authorList>
    </citation>
    <scope>NUCLEOTIDE SEQUENCE [LARGE SCALE GENOMIC DNA]</scope>
    <source>
        <strain evidence="2 3">Stock d4-2</strain>
    </source>
</reference>
<dbReference type="GeneID" id="5016820"/>